<protein>
    <submittedName>
        <fullName evidence="1">Uncharacterized protein</fullName>
    </submittedName>
</protein>
<organism evidence="1 2">
    <name type="scientific">Moraxella catarrhalis</name>
    <name type="common">Branhamella catarrhalis</name>
    <dbReference type="NCBI Taxonomy" id="480"/>
    <lineage>
        <taxon>Bacteria</taxon>
        <taxon>Pseudomonadati</taxon>
        <taxon>Pseudomonadota</taxon>
        <taxon>Gammaproteobacteria</taxon>
        <taxon>Moraxellales</taxon>
        <taxon>Moraxellaceae</taxon>
        <taxon>Moraxella</taxon>
    </lineage>
</organism>
<evidence type="ECO:0000313" key="1">
    <source>
        <dbReference type="EMBL" id="RUO17861.1"/>
    </source>
</evidence>
<gene>
    <name evidence="1" type="ORF">EJK54_1565</name>
</gene>
<dbReference type="Proteomes" id="UP000268436">
    <property type="component" value="Unassembled WGS sequence"/>
</dbReference>
<reference evidence="1 2" key="1">
    <citation type="submission" date="2018-12" db="EMBL/GenBank/DDBJ databases">
        <title>Persistence of Moraxella catarrhalis in Chronic Obstructive Pulmonary Disease and Regulation of the Hag/MID Adhesin.</title>
        <authorList>
            <person name="Murphy T."/>
            <person name="Zhao X."/>
            <person name="Vyas G."/>
            <person name="Aluvathingal J."/>
            <person name="Nadendla S."/>
            <person name="Tallon L."/>
            <person name="Tettelin H."/>
        </authorList>
    </citation>
    <scope>NUCLEOTIDE SEQUENCE [LARGE SCALE GENOMIC DNA]</scope>
    <source>
        <strain evidence="1 2">173P27B1</strain>
    </source>
</reference>
<sequence length="55" mass="5981">MGFGVWLTGLAGVPVLLQATKIQDEMARLSGFKICVEIEDLVCFFIVMSFGGLTQ</sequence>
<accession>A0ABY0BNA9</accession>
<evidence type="ECO:0000313" key="2">
    <source>
        <dbReference type="Proteomes" id="UP000268436"/>
    </source>
</evidence>
<name>A0ABY0BNA9_MORCA</name>
<keyword evidence="2" id="KW-1185">Reference proteome</keyword>
<comment type="caution">
    <text evidence="1">The sequence shown here is derived from an EMBL/GenBank/DDBJ whole genome shotgun (WGS) entry which is preliminary data.</text>
</comment>
<dbReference type="EMBL" id="RYER01000001">
    <property type="protein sequence ID" value="RUO17861.1"/>
    <property type="molecule type" value="Genomic_DNA"/>
</dbReference>
<proteinExistence type="predicted"/>